<keyword evidence="7" id="KW-1185">Reference proteome</keyword>
<dbReference type="GeneID" id="40310858"/>
<dbReference type="GO" id="GO:0071013">
    <property type="term" value="C:catalytic step 2 spliceosome"/>
    <property type="evidence" value="ECO:0007669"/>
    <property type="project" value="TreeGrafter"/>
</dbReference>
<dbReference type="SUPFAM" id="SSF50978">
    <property type="entry name" value="WD40 repeat-like"/>
    <property type="match status" value="1"/>
</dbReference>
<dbReference type="AlphaFoldDB" id="A0A2A9MHB1"/>
<feature type="compositionally biased region" description="Low complexity" evidence="5">
    <location>
        <begin position="149"/>
        <end position="166"/>
    </location>
</feature>
<accession>A0A2A9MHB1</accession>
<evidence type="ECO:0000256" key="1">
    <source>
        <dbReference type="ARBA" id="ARBA00004496"/>
    </source>
</evidence>
<dbReference type="GO" id="GO:0000398">
    <property type="term" value="P:mRNA splicing, via spliceosome"/>
    <property type="evidence" value="ECO:0007669"/>
    <property type="project" value="TreeGrafter"/>
</dbReference>
<comment type="similarity">
    <text evidence="3">Belongs to the WD repeat MORG1 family.</text>
</comment>
<evidence type="ECO:0000256" key="3">
    <source>
        <dbReference type="ARBA" id="ARBA00038145"/>
    </source>
</evidence>
<feature type="region of interest" description="Disordered" evidence="5">
    <location>
        <begin position="1"/>
        <end position="27"/>
    </location>
</feature>
<feature type="repeat" description="WD" evidence="4">
    <location>
        <begin position="41"/>
        <end position="71"/>
    </location>
</feature>
<reference evidence="6 7" key="1">
    <citation type="submission" date="2017-09" db="EMBL/GenBank/DDBJ databases">
        <title>Genome sequencing of Besnoitia besnoiti strain Bb-Ger1.</title>
        <authorList>
            <person name="Schares G."/>
            <person name="Venepally P."/>
            <person name="Lorenzi H.A."/>
        </authorList>
    </citation>
    <scope>NUCLEOTIDE SEQUENCE [LARGE SCALE GENOMIC DNA]</scope>
    <source>
        <strain evidence="6 7">Bb-Ger1</strain>
    </source>
</reference>
<sequence length="472" mass="51018">MPEFFASLPDQEEGKGPVRPERSSYPSKKKLHFPFQHRGTIRPHDAAVNFLCFSRDNNYLLAASSDKTVSLSNPHTGCHVATFRAGPTGGHDCVVTCVSSGFGNRSFLSTGSDGRAFLWDVESQQVTKTLPRHRAPLLSFARRRQRATASRTSGGTAAAASAAGSGLPTQTSRAATQPAASFFSHVVVLAGDDRVIRVYDIRMNNRHACVQEMHDAKDSVTGLLSTGDSLLACSADGCVYEYDIRQGRLYTDEVFQPITSFCLSRDGQSLLLSCSDGLLRLQERTTGEIVLGLSGHTHREQYRLEALFTLLDMSAAHSGGAHEQRTDAGGGRHVGASSRLGRPGVPLGADSDWDDLDACLGLTPRDDGRMPDYRMCVLSGSEDGALVGWDLQQAALAGVECPEAAAEWMVIRQQIHGDEEDAEEQGASRKKQGKCGAALSPYRGRARLPRYRSFGWPNKALAKTLNPSAMCS</sequence>
<gene>
    <name evidence="6" type="ORF">BESB_059300</name>
</gene>
<dbReference type="InterPro" id="IPR015943">
    <property type="entry name" value="WD40/YVTN_repeat-like_dom_sf"/>
</dbReference>
<evidence type="ECO:0000313" key="6">
    <source>
        <dbReference type="EMBL" id="PFH35043.1"/>
    </source>
</evidence>
<evidence type="ECO:0000256" key="5">
    <source>
        <dbReference type="SAM" id="MobiDB-lite"/>
    </source>
</evidence>
<keyword evidence="2" id="KW-0963">Cytoplasm</keyword>
<comment type="caution">
    <text evidence="6">The sequence shown here is derived from an EMBL/GenBank/DDBJ whole genome shotgun (WGS) entry which is preliminary data.</text>
</comment>
<dbReference type="GO" id="GO:0005737">
    <property type="term" value="C:cytoplasm"/>
    <property type="evidence" value="ECO:0007669"/>
    <property type="project" value="UniProtKB-SubCell"/>
</dbReference>
<keyword evidence="4" id="KW-0853">WD repeat</keyword>
<dbReference type="InterPro" id="IPR036322">
    <property type="entry name" value="WD40_repeat_dom_sf"/>
</dbReference>
<dbReference type="PANTHER" id="PTHR22842">
    <property type="entry name" value="WD40 REPEAT PROTEIN"/>
    <property type="match status" value="1"/>
</dbReference>
<evidence type="ECO:0000313" key="7">
    <source>
        <dbReference type="Proteomes" id="UP000224006"/>
    </source>
</evidence>
<dbReference type="OrthoDB" id="71437at2759"/>
<dbReference type="InterPro" id="IPR001680">
    <property type="entry name" value="WD40_rpt"/>
</dbReference>
<feature type="region of interest" description="Disordered" evidence="5">
    <location>
        <begin position="149"/>
        <end position="171"/>
    </location>
</feature>
<organism evidence="6 7">
    <name type="scientific">Besnoitia besnoiti</name>
    <name type="common">Apicomplexan protozoan</name>
    <dbReference type="NCBI Taxonomy" id="94643"/>
    <lineage>
        <taxon>Eukaryota</taxon>
        <taxon>Sar</taxon>
        <taxon>Alveolata</taxon>
        <taxon>Apicomplexa</taxon>
        <taxon>Conoidasida</taxon>
        <taxon>Coccidia</taxon>
        <taxon>Eucoccidiorida</taxon>
        <taxon>Eimeriorina</taxon>
        <taxon>Sarcocystidae</taxon>
        <taxon>Besnoitia</taxon>
    </lineage>
</organism>
<dbReference type="Gene3D" id="2.130.10.10">
    <property type="entry name" value="YVTN repeat-like/Quinoprotein amine dehydrogenase"/>
    <property type="match status" value="2"/>
</dbReference>
<proteinExistence type="inferred from homology"/>
<dbReference type="SMART" id="SM00320">
    <property type="entry name" value="WD40"/>
    <property type="match status" value="5"/>
</dbReference>
<dbReference type="Proteomes" id="UP000224006">
    <property type="component" value="Chromosome V"/>
</dbReference>
<name>A0A2A9MHB1_BESBE</name>
<dbReference type="Pfam" id="PF00400">
    <property type="entry name" value="WD40"/>
    <property type="match status" value="2"/>
</dbReference>
<feature type="region of interest" description="Disordered" evidence="5">
    <location>
        <begin position="319"/>
        <end position="341"/>
    </location>
</feature>
<dbReference type="PANTHER" id="PTHR22842:SF3">
    <property type="entry name" value="WD REPEAT DOMAIN-CONTAINING PROTEIN 83"/>
    <property type="match status" value="1"/>
</dbReference>
<evidence type="ECO:0000256" key="4">
    <source>
        <dbReference type="PROSITE-ProRule" id="PRU00221"/>
    </source>
</evidence>
<comment type="subcellular location">
    <subcellularLocation>
        <location evidence="1">Cytoplasm</location>
    </subcellularLocation>
</comment>
<feature type="repeat" description="WD" evidence="4">
    <location>
        <begin position="88"/>
        <end position="129"/>
    </location>
</feature>
<feature type="compositionally biased region" description="Basic and acidic residues" evidence="5">
    <location>
        <begin position="12"/>
        <end position="22"/>
    </location>
</feature>
<dbReference type="KEGG" id="bbes:BESB_059300"/>
<protein>
    <submittedName>
        <fullName evidence="6">WD domain, G-beta repeat-containing protein</fullName>
    </submittedName>
</protein>
<dbReference type="VEuPathDB" id="ToxoDB:BESB_059300"/>
<dbReference type="InterPro" id="IPR051980">
    <property type="entry name" value="WD_repeat_MORG1"/>
</dbReference>
<dbReference type="STRING" id="94643.A0A2A9MHB1"/>
<dbReference type="PROSITE" id="PS50082">
    <property type="entry name" value="WD_REPEATS_2"/>
    <property type="match status" value="2"/>
</dbReference>
<dbReference type="RefSeq" id="XP_029219052.1">
    <property type="nucleotide sequence ID" value="XM_029364344.1"/>
</dbReference>
<dbReference type="EMBL" id="NWUJ01000005">
    <property type="protein sequence ID" value="PFH35043.1"/>
    <property type="molecule type" value="Genomic_DNA"/>
</dbReference>
<evidence type="ECO:0000256" key="2">
    <source>
        <dbReference type="ARBA" id="ARBA00022490"/>
    </source>
</evidence>